<organism evidence="3 4">
    <name type="scientific">Palleronia aestuarii</name>
    <dbReference type="NCBI Taxonomy" id="568105"/>
    <lineage>
        <taxon>Bacteria</taxon>
        <taxon>Pseudomonadati</taxon>
        <taxon>Pseudomonadota</taxon>
        <taxon>Alphaproteobacteria</taxon>
        <taxon>Rhodobacterales</taxon>
        <taxon>Roseobacteraceae</taxon>
        <taxon>Palleronia</taxon>
    </lineage>
</organism>
<evidence type="ECO:0000256" key="2">
    <source>
        <dbReference type="SAM" id="Phobius"/>
    </source>
</evidence>
<keyword evidence="2" id="KW-1133">Transmembrane helix</keyword>
<gene>
    <name evidence="3" type="ORF">LX81_02866</name>
</gene>
<feature type="region of interest" description="Disordered" evidence="1">
    <location>
        <begin position="70"/>
        <end position="91"/>
    </location>
</feature>
<dbReference type="AlphaFoldDB" id="A0A2W7NTD4"/>
<accession>A0A2W7NTD4</accession>
<keyword evidence="4" id="KW-1185">Reference proteome</keyword>
<evidence type="ECO:0000313" key="3">
    <source>
        <dbReference type="EMBL" id="PZX14492.1"/>
    </source>
</evidence>
<evidence type="ECO:0000256" key="1">
    <source>
        <dbReference type="SAM" id="MobiDB-lite"/>
    </source>
</evidence>
<keyword evidence="2" id="KW-0812">Transmembrane</keyword>
<proteinExistence type="predicted"/>
<feature type="transmembrane region" description="Helical" evidence="2">
    <location>
        <begin position="12"/>
        <end position="37"/>
    </location>
</feature>
<sequence length="91" mass="8767">MSDFASAHDRTAPGGACVTLVLVSIACAGAGALTAVLTGGGALAALGGFLVGGNLRTVGAIVLLLRPWSNPGGSRPTGCAQGHRLPSSVAQ</sequence>
<dbReference type="RefSeq" id="WP_111537964.1">
    <property type="nucleotide sequence ID" value="NZ_QKZL01000013.1"/>
</dbReference>
<dbReference type="Proteomes" id="UP000248916">
    <property type="component" value="Unassembled WGS sequence"/>
</dbReference>
<keyword evidence="2" id="KW-0472">Membrane</keyword>
<dbReference type="EMBL" id="QKZL01000013">
    <property type="protein sequence ID" value="PZX14492.1"/>
    <property type="molecule type" value="Genomic_DNA"/>
</dbReference>
<protein>
    <submittedName>
        <fullName evidence="3">Uncharacterized protein</fullName>
    </submittedName>
</protein>
<comment type="caution">
    <text evidence="3">The sequence shown here is derived from an EMBL/GenBank/DDBJ whole genome shotgun (WGS) entry which is preliminary data.</text>
</comment>
<name>A0A2W7NTD4_9RHOB</name>
<feature type="transmembrane region" description="Helical" evidence="2">
    <location>
        <begin position="43"/>
        <end position="65"/>
    </location>
</feature>
<evidence type="ECO:0000313" key="4">
    <source>
        <dbReference type="Proteomes" id="UP000248916"/>
    </source>
</evidence>
<reference evidence="3 4" key="1">
    <citation type="submission" date="2018-06" db="EMBL/GenBank/DDBJ databases">
        <title>Genomic Encyclopedia of Archaeal and Bacterial Type Strains, Phase II (KMG-II): from individual species to whole genera.</title>
        <authorList>
            <person name="Goeker M."/>
        </authorList>
    </citation>
    <scope>NUCLEOTIDE SEQUENCE [LARGE SCALE GENOMIC DNA]</scope>
    <source>
        <strain evidence="3 4">DSM 22009</strain>
    </source>
</reference>